<evidence type="ECO:0000256" key="17">
    <source>
        <dbReference type="SAM" id="Phobius"/>
    </source>
</evidence>
<keyword evidence="7" id="KW-0809">Transit peptide</keyword>
<dbReference type="GO" id="GO:0005739">
    <property type="term" value="C:mitochondrion"/>
    <property type="evidence" value="ECO:0007669"/>
    <property type="project" value="UniProtKB-SubCell"/>
</dbReference>
<dbReference type="GeneTree" id="ENSGT00390000013715"/>
<protein>
    <recommendedName>
        <fullName evidence="13">Malonyl-CoA-acyl carrier protein transacylase, mitochondrial</fullName>
        <ecNumber evidence="3">2.3.1.39</ecNumber>
    </recommendedName>
    <alternativeName>
        <fullName evidence="15">Mitochondrial malonyltransferase</fullName>
    </alternativeName>
    <alternativeName>
        <fullName evidence="14">[Acyl-carrier-protein] malonyltransferase</fullName>
    </alternativeName>
</protein>
<dbReference type="GO" id="GO:0004314">
    <property type="term" value="F:[acyl-carrier-protein] S-malonyltransferase activity"/>
    <property type="evidence" value="ECO:0007669"/>
    <property type="project" value="UniProtKB-EC"/>
</dbReference>
<evidence type="ECO:0000256" key="13">
    <source>
        <dbReference type="ARBA" id="ARBA00069490"/>
    </source>
</evidence>
<name>A0AAX7UT91_ASTCA</name>
<comment type="subcellular location">
    <subcellularLocation>
        <location evidence="1">Mitochondrion</location>
    </subcellularLocation>
</comment>
<evidence type="ECO:0000256" key="2">
    <source>
        <dbReference type="ARBA" id="ARBA00005194"/>
    </source>
</evidence>
<evidence type="ECO:0000256" key="8">
    <source>
        <dbReference type="ARBA" id="ARBA00023098"/>
    </source>
</evidence>
<keyword evidence="4" id="KW-0444">Lipid biosynthesis</keyword>
<reference evidence="19" key="3">
    <citation type="submission" date="2025-08" db="UniProtKB">
        <authorList>
            <consortium name="Ensembl"/>
        </authorList>
    </citation>
    <scope>IDENTIFICATION</scope>
</reference>
<evidence type="ECO:0000256" key="15">
    <source>
        <dbReference type="ARBA" id="ARBA00083656"/>
    </source>
</evidence>
<dbReference type="InterPro" id="IPR001227">
    <property type="entry name" value="Ac_transferase_dom_sf"/>
</dbReference>
<feature type="domain" description="Malonyl-CoA:ACP transacylase (MAT)" evidence="18">
    <location>
        <begin position="110"/>
        <end position="455"/>
    </location>
</feature>
<dbReference type="EC" id="2.3.1.39" evidence="3"/>
<evidence type="ECO:0000256" key="4">
    <source>
        <dbReference type="ARBA" id="ARBA00022516"/>
    </source>
</evidence>
<evidence type="ECO:0000256" key="9">
    <source>
        <dbReference type="ARBA" id="ARBA00023128"/>
    </source>
</evidence>
<dbReference type="GO" id="GO:0006633">
    <property type="term" value="P:fatty acid biosynthetic process"/>
    <property type="evidence" value="ECO:0007669"/>
    <property type="project" value="UniProtKB-KW"/>
</dbReference>
<evidence type="ECO:0000256" key="6">
    <source>
        <dbReference type="ARBA" id="ARBA00022832"/>
    </source>
</evidence>
<evidence type="ECO:0000313" key="19">
    <source>
        <dbReference type="Ensembl" id="ENSACLP00000072385.1"/>
    </source>
</evidence>
<dbReference type="InterPro" id="IPR014043">
    <property type="entry name" value="Acyl_transferase_dom"/>
</dbReference>
<evidence type="ECO:0000256" key="1">
    <source>
        <dbReference type="ARBA" id="ARBA00004173"/>
    </source>
</evidence>
<evidence type="ECO:0000256" key="12">
    <source>
        <dbReference type="ARBA" id="ARBA00061523"/>
    </source>
</evidence>
<feature type="compositionally biased region" description="Pro residues" evidence="16">
    <location>
        <begin position="76"/>
        <end position="89"/>
    </location>
</feature>
<dbReference type="Pfam" id="PF00698">
    <property type="entry name" value="Acyl_transf_1"/>
    <property type="match status" value="1"/>
</dbReference>
<evidence type="ECO:0000256" key="3">
    <source>
        <dbReference type="ARBA" id="ARBA00013258"/>
    </source>
</evidence>
<keyword evidence="6" id="KW-0276">Fatty acid metabolism</keyword>
<reference evidence="19 20" key="1">
    <citation type="submission" date="2018-05" db="EMBL/GenBank/DDBJ databases">
        <authorList>
            <person name="Datahose"/>
        </authorList>
    </citation>
    <scope>NUCLEOTIDE SEQUENCE</scope>
</reference>
<dbReference type="InterPro" id="IPR052760">
    <property type="entry name" value="Mitochondrial_malonyltrans"/>
</dbReference>
<keyword evidence="5" id="KW-0808">Transferase</keyword>
<feature type="transmembrane region" description="Helical" evidence="17">
    <location>
        <begin position="220"/>
        <end position="253"/>
    </location>
</feature>
<dbReference type="PANTHER" id="PTHR47170:SF2">
    <property type="entry name" value="MALONYL-COA:ACP TRANSACYLASE (MAT) DOMAIN-CONTAINING PROTEIN"/>
    <property type="match status" value="1"/>
</dbReference>
<proteinExistence type="inferred from homology"/>
<reference evidence="20" key="2">
    <citation type="submission" date="2023-03" db="EMBL/GenBank/DDBJ databases">
        <authorList>
            <consortium name="Wellcome Sanger Institute Data Sharing"/>
        </authorList>
    </citation>
    <scope>NUCLEOTIDE SEQUENCE [LARGE SCALE GENOMIC DNA]</scope>
</reference>
<dbReference type="Gene3D" id="3.30.70.250">
    <property type="entry name" value="Malonyl-CoA ACP transacylase, ACP-binding"/>
    <property type="match status" value="1"/>
</dbReference>
<dbReference type="Gene3D" id="3.40.366.10">
    <property type="entry name" value="Malonyl-Coenzyme A Acyl Carrier Protein, domain 2"/>
    <property type="match status" value="1"/>
</dbReference>
<dbReference type="SUPFAM" id="SSF52151">
    <property type="entry name" value="FabD/lysophospholipase-like"/>
    <property type="match status" value="1"/>
</dbReference>
<evidence type="ECO:0000256" key="10">
    <source>
        <dbReference type="ARBA" id="ARBA00023160"/>
    </source>
</evidence>
<evidence type="ECO:0000256" key="7">
    <source>
        <dbReference type="ARBA" id="ARBA00022946"/>
    </source>
</evidence>
<evidence type="ECO:0000259" key="18">
    <source>
        <dbReference type="SMART" id="SM00827"/>
    </source>
</evidence>
<gene>
    <name evidence="19" type="primary">MCAT</name>
</gene>
<feature type="transmembrane region" description="Helical" evidence="17">
    <location>
        <begin position="186"/>
        <end position="208"/>
    </location>
</feature>
<dbReference type="InterPro" id="IPR016035">
    <property type="entry name" value="Acyl_Trfase/lysoPLipase"/>
</dbReference>
<keyword evidence="17" id="KW-1133">Transmembrane helix</keyword>
<keyword evidence="10" id="KW-0275">Fatty acid biosynthesis</keyword>
<comment type="catalytic activity">
    <reaction evidence="11">
        <text>holo-[ACP] + malonyl-CoA = malonyl-[ACP] + CoA</text>
        <dbReference type="Rhea" id="RHEA:41792"/>
        <dbReference type="Rhea" id="RHEA-COMP:9623"/>
        <dbReference type="Rhea" id="RHEA-COMP:9685"/>
        <dbReference type="ChEBI" id="CHEBI:57287"/>
        <dbReference type="ChEBI" id="CHEBI:57384"/>
        <dbReference type="ChEBI" id="CHEBI:64479"/>
        <dbReference type="ChEBI" id="CHEBI:78449"/>
        <dbReference type="EC" id="2.3.1.39"/>
    </reaction>
    <physiologicalReaction direction="left-to-right" evidence="11">
        <dbReference type="Rhea" id="RHEA:41793"/>
    </physiologicalReaction>
</comment>
<keyword evidence="8" id="KW-0443">Lipid metabolism</keyword>
<keyword evidence="17" id="KW-0812">Transmembrane</keyword>
<dbReference type="SUPFAM" id="SSF55048">
    <property type="entry name" value="Probable ACP-binding domain of malonyl-CoA ACP transacylase"/>
    <property type="match status" value="1"/>
</dbReference>
<keyword evidence="20" id="KW-1185">Reference proteome</keyword>
<dbReference type="Ensembl" id="ENSACLT00000095432.1">
    <property type="protein sequence ID" value="ENSACLP00000072385.1"/>
    <property type="gene ID" value="ENSACLG00000021707.2"/>
</dbReference>
<dbReference type="InterPro" id="IPR016036">
    <property type="entry name" value="Malonyl_transacylase_ACP-bd"/>
</dbReference>
<evidence type="ECO:0000313" key="20">
    <source>
        <dbReference type="Proteomes" id="UP000265100"/>
    </source>
</evidence>
<evidence type="ECO:0000256" key="16">
    <source>
        <dbReference type="SAM" id="MobiDB-lite"/>
    </source>
</evidence>
<reference evidence="19" key="4">
    <citation type="submission" date="2025-09" db="UniProtKB">
        <authorList>
            <consortium name="Ensembl"/>
        </authorList>
    </citation>
    <scope>IDENTIFICATION</scope>
</reference>
<evidence type="ECO:0000256" key="11">
    <source>
        <dbReference type="ARBA" id="ARBA00048404"/>
    </source>
</evidence>
<keyword evidence="17" id="KW-0472">Membrane</keyword>
<evidence type="ECO:0000256" key="14">
    <source>
        <dbReference type="ARBA" id="ARBA00077751"/>
    </source>
</evidence>
<keyword evidence="9" id="KW-0496">Mitochondrion</keyword>
<evidence type="ECO:0000256" key="5">
    <source>
        <dbReference type="ARBA" id="ARBA00022679"/>
    </source>
</evidence>
<sequence length="457" mass="50228">MSELSSSKVDSFGDYSLSGRAVRLISSADTSLDEEQLMLASVAVRMAASSRGKVRSLVSLSRTLSTNKPGSTAGDYPPPAEAPASPPNSEPAAAPQRRPKKDPSGCSVLLFPGQGSQFVGMGRGLLKYPNVKEMFTVAQKILGYDLLSLCLEGPEDELQKTVHCQPAVFVTSLAAVERLNQENPKAIEMCVAAAGFSVGEFAALVFSGAMNFAEGRKISFLGFFCALVKGVLITTLVNILYLLLMHLLALYAVKVRAETMQKASELVPSGMLSVIGRPQAQYNYACLQAKEHCKSLGMENPVCSVANYLFPDGRVIAGHQQALDFLQENSRRLKFMRTKTLPVSGAFHTELMASATEPLREVLRQVEVRRPEISVYSNVDGKRYMNESHVRRQLVKQLVSPVKWEQTLHEIYERTQGQHFPHTYEVGPGRQLGATLQKCNRKAYQTYAHVEVTAYED</sequence>
<comment type="pathway">
    <text evidence="2">Lipid metabolism; fatty acid biosynthesis.</text>
</comment>
<comment type="similarity">
    <text evidence="12">Belongs to the type II malonyltransferase family.</text>
</comment>
<accession>A0AAX7UT91</accession>
<dbReference type="Proteomes" id="UP000265100">
    <property type="component" value="Chromosome 17"/>
</dbReference>
<dbReference type="AlphaFoldDB" id="A0AAX7UT91"/>
<feature type="region of interest" description="Disordered" evidence="16">
    <location>
        <begin position="60"/>
        <end position="105"/>
    </location>
</feature>
<dbReference type="SMART" id="SM00827">
    <property type="entry name" value="PKS_AT"/>
    <property type="match status" value="1"/>
</dbReference>
<organism evidence="19 20">
    <name type="scientific">Astatotilapia calliptera</name>
    <name type="common">Eastern happy</name>
    <name type="synonym">Chromis callipterus</name>
    <dbReference type="NCBI Taxonomy" id="8154"/>
    <lineage>
        <taxon>Eukaryota</taxon>
        <taxon>Metazoa</taxon>
        <taxon>Chordata</taxon>
        <taxon>Craniata</taxon>
        <taxon>Vertebrata</taxon>
        <taxon>Euteleostomi</taxon>
        <taxon>Actinopterygii</taxon>
        <taxon>Neopterygii</taxon>
        <taxon>Teleostei</taxon>
        <taxon>Neoteleostei</taxon>
        <taxon>Acanthomorphata</taxon>
        <taxon>Ovalentaria</taxon>
        <taxon>Cichlomorphae</taxon>
        <taxon>Cichliformes</taxon>
        <taxon>Cichlidae</taxon>
        <taxon>African cichlids</taxon>
        <taxon>Pseudocrenilabrinae</taxon>
        <taxon>Haplochromini</taxon>
        <taxon>Astatotilapia</taxon>
    </lineage>
</organism>
<dbReference type="FunFam" id="3.30.70.250:FF:000005">
    <property type="entry name" value="Malonyl-CoA-acyl carrier protein transacylase, mitochondrial"/>
    <property type="match status" value="1"/>
</dbReference>
<dbReference type="PANTHER" id="PTHR47170">
    <property type="entry name" value="MALONYL-COA ACP TRANSACYLASE, ACP-BINDING"/>
    <property type="match status" value="1"/>
</dbReference>